<sequence>MAWAWDIPATPTSESGQKADGVVERARISKSSLFEKTGRAELAEHPRRLHREFVISKRRSDCLQKSLIASLNSIPLIRMASNGDFKWKMTPTGYLDPDQIKNAEALARFSLKAERLPPNRTITEGITKYLKALRERARDCMALTWGEEFVNGMPIEHILTVPAIWSDRAKAQTLYCATEAGLVGAGGRGPRLISEPEAAALYTFTTVPSSKLRPGEVFLVCDAGGGTVDLTTYEIIKNNPLEVKEAAVGSGGVCGSVMLNQRFADLVKGKLGTWLNGSRLRDEVNIIKPLFDGDDRVFRIQVPAGVPDDPAVGITSGHLEITPSDLRKIFDPVIGAVVMLIFQQNAAVTSHGGDRVAAILLVGGFGGSAYLKKQIEARVAGVAVSQPPEAWSAVVRGALLRILNGAGIVQTRKIRAHYGISHKEPWTVEKHERGSLRTLAGLHRNYDAYEEKDFCEGRMMWYVKKGDEFSEDRTKSFTFYRTFGINSSFRPEIDLFIFTDGDEGGEGPSFKDGDCRVVATLKPDLSVINKSELQTFRSKAGEYYKVSYELEMSFEAAIAFKLKYQGVVQAPAQPALTLDGQLGEGGGAMRSGIGQKKRLESLSLGGNISRDGGSVPTALSSTAWYLGYPQ</sequence>
<dbReference type="Gene3D" id="3.30.420.40">
    <property type="match status" value="2"/>
</dbReference>
<evidence type="ECO:0000313" key="1">
    <source>
        <dbReference type="EMBL" id="KAH0543127.1"/>
    </source>
</evidence>
<dbReference type="CDD" id="cd10170">
    <property type="entry name" value="ASKHA_NBD_HSP70"/>
    <property type="match status" value="1"/>
</dbReference>
<dbReference type="Gene3D" id="3.90.640.10">
    <property type="entry name" value="Actin, Chain A, domain 4"/>
    <property type="match status" value="1"/>
</dbReference>
<dbReference type="OrthoDB" id="2963168at2759"/>
<proteinExistence type="predicted"/>
<dbReference type="SUPFAM" id="SSF53067">
    <property type="entry name" value="Actin-like ATPase domain"/>
    <property type="match status" value="2"/>
</dbReference>
<gene>
    <name evidence="1" type="ORF">FGG08_002553</name>
</gene>
<evidence type="ECO:0000313" key="2">
    <source>
        <dbReference type="Proteomes" id="UP000698800"/>
    </source>
</evidence>
<name>A0A9P8IBG6_9PEZI</name>
<keyword evidence="2" id="KW-1185">Reference proteome</keyword>
<reference evidence="1" key="1">
    <citation type="submission" date="2021-03" db="EMBL/GenBank/DDBJ databases">
        <title>Comparative genomics and phylogenomic investigation of the class Geoglossomycetes provide insights into ecological specialization and systematics.</title>
        <authorList>
            <person name="Melie T."/>
            <person name="Pirro S."/>
            <person name="Miller A.N."/>
            <person name="Quandt A."/>
        </authorList>
    </citation>
    <scope>NUCLEOTIDE SEQUENCE</scope>
    <source>
        <strain evidence="1">GBOQ0MN5Z8</strain>
    </source>
</reference>
<dbReference type="PANTHER" id="PTHR14187">
    <property type="entry name" value="ALPHA KINASE/ELONGATION FACTOR 2 KINASE"/>
    <property type="match status" value="1"/>
</dbReference>
<protein>
    <submittedName>
        <fullName evidence="1">Uncharacterized protein</fullName>
    </submittedName>
</protein>
<organism evidence="1 2">
    <name type="scientific">Glutinoglossum americanum</name>
    <dbReference type="NCBI Taxonomy" id="1670608"/>
    <lineage>
        <taxon>Eukaryota</taxon>
        <taxon>Fungi</taxon>
        <taxon>Dikarya</taxon>
        <taxon>Ascomycota</taxon>
        <taxon>Pezizomycotina</taxon>
        <taxon>Geoglossomycetes</taxon>
        <taxon>Geoglossales</taxon>
        <taxon>Geoglossaceae</taxon>
        <taxon>Glutinoglossum</taxon>
    </lineage>
</organism>
<dbReference type="Proteomes" id="UP000698800">
    <property type="component" value="Unassembled WGS sequence"/>
</dbReference>
<dbReference type="EMBL" id="JAGHQL010000039">
    <property type="protein sequence ID" value="KAH0543127.1"/>
    <property type="molecule type" value="Genomic_DNA"/>
</dbReference>
<dbReference type="InterPro" id="IPR043129">
    <property type="entry name" value="ATPase_NBD"/>
</dbReference>
<dbReference type="AlphaFoldDB" id="A0A9P8IBG6"/>
<comment type="caution">
    <text evidence="1">The sequence shown here is derived from an EMBL/GenBank/DDBJ whole genome shotgun (WGS) entry which is preliminary data.</text>
</comment>
<dbReference type="PANTHER" id="PTHR14187:SF5">
    <property type="entry name" value="HEAT SHOCK 70 KDA PROTEIN 12A"/>
    <property type="match status" value="1"/>
</dbReference>
<accession>A0A9P8IBG6</accession>